<evidence type="ECO:0000313" key="6">
    <source>
        <dbReference type="EMBL" id="TFZ41133.1"/>
    </source>
</evidence>
<dbReference type="FunFam" id="3.40.50.300:FF:000006">
    <property type="entry name" value="DNA-binding transcriptional regulator NtrC"/>
    <property type="match status" value="1"/>
</dbReference>
<dbReference type="Gene3D" id="3.30.450.40">
    <property type="match status" value="1"/>
</dbReference>
<dbReference type="InterPro" id="IPR002078">
    <property type="entry name" value="Sigma_54_int"/>
</dbReference>
<evidence type="ECO:0000313" key="7">
    <source>
        <dbReference type="Proteomes" id="UP000298381"/>
    </source>
</evidence>
<keyword evidence="1" id="KW-0547">Nucleotide-binding</keyword>
<dbReference type="GO" id="GO:0005524">
    <property type="term" value="F:ATP binding"/>
    <property type="evidence" value="ECO:0007669"/>
    <property type="project" value="UniProtKB-KW"/>
</dbReference>
<sequence>MNDELLEKYKKDWKDFVVNGIINDDVEEFVKKSWLRCKEKSVNYNLGEGKLIAKEELEKEREKNKELISIALPIMQNLNDLVMGTGFALVLTDRNGLILEVIGEESILNETKKLNFVPGAIWSEEYVGTNAIGTSLWENKPIQIIGAQHYCKSHHNWTCSAAPIHNPSGDIIGCIDMSGHSEKAHTHTLGIVVAASYSIDNQLLLSQTHAILSSTVEAVSDGMIIVTDDYKIKLVNKSGEKILGVESDRLIDLDIRNILGTRIFKHTEAFLDRIDWVFIIDEKKIPCSVKVSNINIGEKTKGMAISFKEMKTVQHTVNSVYGNKAIYTFDDIVTNSDTLRKAIKEAQKFARTKGCVLIEGESGTGKELFAHAIHNMSSRSNGPFVAINCASLPKDLFESELFGYEKGAFTGANKEGKIGKFELANEGTIFLDEIGELPLDFQAKLLRVLDDFTVTRIGGKWPKKIDVRIIAATNRNLLEEVKKKNFREDLYYRINVFRVYIPPLREREGDVFLLAQHFLSRLNKTNNTYKTFSKKFLDCLNLYPWYGNVRELENIIERAFYLCESNVITSECLPKEILLGSKNKNEKEDLDFTSIRTTEEHILKNVLSKTGGDVLKACEILDMSKSTIYRKLKLLDINPKEYR</sequence>
<dbReference type="Gene3D" id="1.10.10.60">
    <property type="entry name" value="Homeodomain-like"/>
    <property type="match status" value="1"/>
</dbReference>
<evidence type="ECO:0000256" key="3">
    <source>
        <dbReference type="ARBA" id="ARBA00023015"/>
    </source>
</evidence>
<dbReference type="Pfam" id="PF13188">
    <property type="entry name" value="PAS_8"/>
    <property type="match status" value="1"/>
</dbReference>
<protein>
    <submittedName>
        <fullName evidence="6">Sigma-54-dependent Fis family transcriptional regulator</fullName>
    </submittedName>
</protein>
<dbReference type="InterPro" id="IPR058031">
    <property type="entry name" value="AAA_lid_NorR"/>
</dbReference>
<dbReference type="InterPro" id="IPR025943">
    <property type="entry name" value="Sigma_54_int_dom_ATP-bd_2"/>
</dbReference>
<dbReference type="InterPro" id="IPR035965">
    <property type="entry name" value="PAS-like_dom_sf"/>
</dbReference>
<dbReference type="InterPro" id="IPR002197">
    <property type="entry name" value="HTH_Fis"/>
</dbReference>
<dbReference type="PANTHER" id="PTHR32071:SF57">
    <property type="entry name" value="C4-DICARBOXYLATE TRANSPORT TRANSCRIPTIONAL REGULATORY PROTEIN DCTD"/>
    <property type="match status" value="1"/>
</dbReference>
<keyword evidence="4" id="KW-0804">Transcription</keyword>
<dbReference type="SUPFAM" id="SSF55781">
    <property type="entry name" value="GAF domain-like"/>
    <property type="match status" value="1"/>
</dbReference>
<dbReference type="Gene3D" id="3.40.50.300">
    <property type="entry name" value="P-loop containing nucleotide triphosphate hydrolases"/>
    <property type="match status" value="1"/>
</dbReference>
<name>A0A4Z0D8F6_9FIRM</name>
<keyword evidence="2" id="KW-0067">ATP-binding</keyword>
<evidence type="ECO:0000256" key="1">
    <source>
        <dbReference type="ARBA" id="ARBA00022741"/>
    </source>
</evidence>
<dbReference type="AlphaFoldDB" id="A0A4Z0D8F6"/>
<dbReference type="SUPFAM" id="SSF55785">
    <property type="entry name" value="PYP-like sensor domain (PAS domain)"/>
    <property type="match status" value="1"/>
</dbReference>
<dbReference type="InterPro" id="IPR000014">
    <property type="entry name" value="PAS"/>
</dbReference>
<dbReference type="PANTHER" id="PTHR32071">
    <property type="entry name" value="TRANSCRIPTIONAL REGULATORY PROTEIN"/>
    <property type="match status" value="1"/>
</dbReference>
<dbReference type="Gene3D" id="3.30.450.20">
    <property type="entry name" value="PAS domain"/>
    <property type="match status" value="1"/>
</dbReference>
<dbReference type="OrthoDB" id="5411866at2"/>
<dbReference type="Pfam" id="PF00158">
    <property type="entry name" value="Sigma54_activat"/>
    <property type="match status" value="1"/>
</dbReference>
<dbReference type="InterPro" id="IPR025662">
    <property type="entry name" value="Sigma_54_int_dom_ATP-bd_1"/>
</dbReference>
<reference evidence="6 7" key="1">
    <citation type="submission" date="2019-03" db="EMBL/GenBank/DDBJ databases">
        <title>Draft genome sequence data and analysis of a Fermenting Bacterium, Soehngenia longevitae strain 1933PT, isolated from petroleum reservoir in Azerbaijan.</title>
        <authorList>
            <person name="Grouzdev D.S."/>
            <person name="Bidzhieva S.K."/>
            <person name="Sokolova D.S."/>
            <person name="Tourova T.P."/>
            <person name="Poltaraus A.B."/>
            <person name="Nazina T.N."/>
        </authorList>
    </citation>
    <scope>NUCLEOTIDE SEQUENCE [LARGE SCALE GENOMIC DNA]</scope>
    <source>
        <strain evidence="6 7">1933P</strain>
    </source>
</reference>
<dbReference type="InterPro" id="IPR029016">
    <property type="entry name" value="GAF-like_dom_sf"/>
</dbReference>
<dbReference type="Pfam" id="PF25601">
    <property type="entry name" value="AAA_lid_14"/>
    <property type="match status" value="1"/>
</dbReference>
<dbReference type="Proteomes" id="UP000298381">
    <property type="component" value="Unassembled WGS sequence"/>
</dbReference>
<feature type="domain" description="Sigma-54 factor interaction" evidence="5">
    <location>
        <begin position="332"/>
        <end position="561"/>
    </location>
</feature>
<dbReference type="Pfam" id="PF02954">
    <property type="entry name" value="HTH_8"/>
    <property type="match status" value="1"/>
</dbReference>
<dbReference type="SMART" id="SM00382">
    <property type="entry name" value="AAA"/>
    <property type="match status" value="1"/>
</dbReference>
<organism evidence="6 7">
    <name type="scientific">Soehngenia longivitae</name>
    <dbReference type="NCBI Taxonomy" id="2562294"/>
    <lineage>
        <taxon>Bacteria</taxon>
        <taxon>Bacillati</taxon>
        <taxon>Bacillota</taxon>
        <taxon>Tissierellia</taxon>
        <taxon>Tissierellales</taxon>
        <taxon>Tissierellaceae</taxon>
        <taxon>Soehngenia</taxon>
    </lineage>
</organism>
<evidence type="ECO:0000256" key="4">
    <source>
        <dbReference type="ARBA" id="ARBA00023163"/>
    </source>
</evidence>
<gene>
    <name evidence="6" type="ORF">E4100_03275</name>
</gene>
<dbReference type="InterPro" id="IPR027417">
    <property type="entry name" value="P-loop_NTPase"/>
</dbReference>
<dbReference type="NCBIfam" id="TIGR00229">
    <property type="entry name" value="sensory_box"/>
    <property type="match status" value="1"/>
</dbReference>
<dbReference type="InterPro" id="IPR003593">
    <property type="entry name" value="AAA+_ATPase"/>
</dbReference>
<dbReference type="GO" id="GO:0043565">
    <property type="term" value="F:sequence-specific DNA binding"/>
    <property type="evidence" value="ECO:0007669"/>
    <property type="project" value="InterPro"/>
</dbReference>
<dbReference type="SUPFAM" id="SSF46689">
    <property type="entry name" value="Homeodomain-like"/>
    <property type="match status" value="1"/>
</dbReference>
<dbReference type="SUPFAM" id="SSF52540">
    <property type="entry name" value="P-loop containing nucleoside triphosphate hydrolases"/>
    <property type="match status" value="1"/>
</dbReference>
<dbReference type="InterPro" id="IPR009057">
    <property type="entry name" value="Homeodomain-like_sf"/>
</dbReference>
<dbReference type="GO" id="GO:0006355">
    <property type="term" value="P:regulation of DNA-templated transcription"/>
    <property type="evidence" value="ECO:0007669"/>
    <property type="project" value="InterPro"/>
</dbReference>
<dbReference type="CDD" id="cd00009">
    <property type="entry name" value="AAA"/>
    <property type="match status" value="1"/>
</dbReference>
<dbReference type="PROSITE" id="PS00676">
    <property type="entry name" value="SIGMA54_INTERACT_2"/>
    <property type="match status" value="1"/>
</dbReference>
<evidence type="ECO:0000256" key="2">
    <source>
        <dbReference type="ARBA" id="ARBA00022840"/>
    </source>
</evidence>
<dbReference type="EMBL" id="SRIB01000003">
    <property type="protein sequence ID" value="TFZ41133.1"/>
    <property type="molecule type" value="Genomic_DNA"/>
</dbReference>
<comment type="caution">
    <text evidence="6">The sequence shown here is derived from an EMBL/GenBank/DDBJ whole genome shotgun (WGS) entry which is preliminary data.</text>
</comment>
<evidence type="ECO:0000259" key="5">
    <source>
        <dbReference type="PROSITE" id="PS50045"/>
    </source>
</evidence>
<dbReference type="RefSeq" id="WP_135270614.1">
    <property type="nucleotide sequence ID" value="NZ_SRIB01000003.1"/>
</dbReference>
<dbReference type="PROSITE" id="PS00675">
    <property type="entry name" value="SIGMA54_INTERACT_1"/>
    <property type="match status" value="1"/>
</dbReference>
<accession>A0A4Z0D8F6</accession>
<keyword evidence="7" id="KW-1185">Reference proteome</keyword>
<dbReference type="PROSITE" id="PS50045">
    <property type="entry name" value="SIGMA54_INTERACT_4"/>
    <property type="match status" value="1"/>
</dbReference>
<dbReference type="Gene3D" id="1.10.8.60">
    <property type="match status" value="1"/>
</dbReference>
<keyword evidence="3" id="KW-0805">Transcription regulation</keyword>
<proteinExistence type="predicted"/>